<dbReference type="RefSeq" id="WP_307495247.1">
    <property type="nucleotide sequence ID" value="NZ_JAUSTN010000007.1"/>
</dbReference>
<keyword evidence="1" id="KW-0812">Transmembrane</keyword>
<evidence type="ECO:0000313" key="2">
    <source>
        <dbReference type="EMBL" id="MDQ0275377.1"/>
    </source>
</evidence>
<dbReference type="Pfam" id="PF09991">
    <property type="entry name" value="DUF2232"/>
    <property type="match status" value="1"/>
</dbReference>
<reference evidence="2 3" key="1">
    <citation type="submission" date="2023-07" db="EMBL/GenBank/DDBJ databases">
        <title>Genomic Encyclopedia of Type Strains, Phase IV (KMG-IV): sequencing the most valuable type-strain genomes for metagenomic binning, comparative biology and taxonomic classification.</title>
        <authorList>
            <person name="Goeker M."/>
        </authorList>
    </citation>
    <scope>NUCLEOTIDE SEQUENCE [LARGE SCALE GENOMIC DNA]</scope>
    <source>
        <strain evidence="2 3">DSM 22616</strain>
    </source>
</reference>
<protein>
    <submittedName>
        <fullName evidence="2">Uncharacterized protein YybS (DUF2232 family)</fullName>
    </submittedName>
</protein>
<dbReference type="EMBL" id="JAUSTN010000007">
    <property type="protein sequence ID" value="MDQ0275377.1"/>
    <property type="molecule type" value="Genomic_DNA"/>
</dbReference>
<gene>
    <name evidence="2" type="ORF">J2S72_001404</name>
</gene>
<keyword evidence="3" id="KW-1185">Reference proteome</keyword>
<sequence length="295" mass="32702">MKTTNLNILKLLLSSITITMLGLFFPPVYLFFPSLFLYYGIKDSIIKAILALLVPSFIMGYINPTLGLAIFVVFAPMILSLHYLITNKYGVDVSLGLASLVTFISILSIMYAYGINGSTLSSEESVRAYIEGAKLVLSKSGSLNTSNLEGNLRTMYLQTIALLPSIIVIISIAISYMTYLLTGRRLLKDGIIVMQPPSFEFLRLPKIFVAISILVLLILKLLGFQEIFMNLALIFTFMTFVNGLATLKFLLFKMGASQFIQVLALVFFIFLPGMQIASAVLGLVDSLFNLRRLPN</sequence>
<feature type="transmembrane region" description="Helical" evidence="1">
    <location>
        <begin position="227"/>
        <end position="250"/>
    </location>
</feature>
<keyword evidence="1" id="KW-1133">Transmembrane helix</keyword>
<feature type="transmembrane region" description="Helical" evidence="1">
    <location>
        <begin position="201"/>
        <end position="221"/>
    </location>
</feature>
<feature type="transmembrane region" description="Helical" evidence="1">
    <location>
        <begin position="44"/>
        <end position="62"/>
    </location>
</feature>
<dbReference type="PANTHER" id="PTHR41324:SF1">
    <property type="entry name" value="DUF2232 DOMAIN-CONTAINING PROTEIN"/>
    <property type="match status" value="1"/>
</dbReference>
<feature type="transmembrane region" description="Helical" evidence="1">
    <location>
        <begin position="262"/>
        <end position="284"/>
    </location>
</feature>
<evidence type="ECO:0000313" key="3">
    <source>
        <dbReference type="Proteomes" id="UP001236559"/>
    </source>
</evidence>
<accession>A0ABU0AX72</accession>
<proteinExistence type="predicted"/>
<dbReference type="InterPro" id="IPR018710">
    <property type="entry name" value="DUF2232"/>
</dbReference>
<keyword evidence="1" id="KW-0472">Membrane</keyword>
<organism evidence="2 3">
    <name type="scientific">Peptoniphilus koenoeneniae</name>
    <dbReference type="NCBI Taxonomy" id="507751"/>
    <lineage>
        <taxon>Bacteria</taxon>
        <taxon>Bacillati</taxon>
        <taxon>Bacillota</taxon>
        <taxon>Tissierellia</taxon>
        <taxon>Tissierellales</taxon>
        <taxon>Peptoniphilaceae</taxon>
        <taxon>Peptoniphilus</taxon>
    </lineage>
</organism>
<name>A0ABU0AX72_9FIRM</name>
<dbReference type="Proteomes" id="UP001236559">
    <property type="component" value="Unassembled WGS sequence"/>
</dbReference>
<dbReference type="PANTHER" id="PTHR41324">
    <property type="entry name" value="MEMBRANE PROTEIN-RELATED"/>
    <property type="match status" value="1"/>
</dbReference>
<feature type="transmembrane region" description="Helical" evidence="1">
    <location>
        <begin position="12"/>
        <end position="32"/>
    </location>
</feature>
<evidence type="ECO:0000256" key="1">
    <source>
        <dbReference type="SAM" id="Phobius"/>
    </source>
</evidence>
<comment type="caution">
    <text evidence="2">The sequence shown here is derived from an EMBL/GenBank/DDBJ whole genome shotgun (WGS) entry which is preliminary data.</text>
</comment>
<feature type="transmembrane region" description="Helical" evidence="1">
    <location>
        <begin position="93"/>
        <end position="113"/>
    </location>
</feature>
<feature type="transmembrane region" description="Helical" evidence="1">
    <location>
        <begin position="155"/>
        <end position="181"/>
    </location>
</feature>